<evidence type="ECO:0000256" key="7">
    <source>
        <dbReference type="ARBA" id="ARBA00047989"/>
    </source>
</evidence>
<keyword evidence="6" id="KW-0862">Zinc</keyword>
<accession>A0A411PJG1</accession>
<evidence type="ECO:0000256" key="4">
    <source>
        <dbReference type="ARBA" id="ARBA00022723"/>
    </source>
</evidence>
<evidence type="ECO:0000256" key="5">
    <source>
        <dbReference type="ARBA" id="ARBA00022801"/>
    </source>
</evidence>
<keyword evidence="5" id="KW-0378">Hydrolase</keyword>
<proteinExistence type="inferred from homology"/>
<dbReference type="EMBL" id="CP036200">
    <property type="protein sequence ID" value="QBF83683.1"/>
    <property type="molecule type" value="Genomic_DNA"/>
</dbReference>
<dbReference type="KEGG" id="smai:EXU30_14005"/>
<dbReference type="Gene3D" id="3.60.140.10">
    <property type="entry name" value="CNF1/YfiH-like putative cysteine hydrolases"/>
    <property type="match status" value="1"/>
</dbReference>
<dbReference type="GO" id="GO:0005507">
    <property type="term" value="F:copper ion binding"/>
    <property type="evidence" value="ECO:0007669"/>
    <property type="project" value="TreeGrafter"/>
</dbReference>
<keyword evidence="3" id="KW-0808">Transferase</keyword>
<comment type="catalytic activity">
    <reaction evidence="8">
        <text>adenosine + phosphate = alpha-D-ribose 1-phosphate + adenine</text>
        <dbReference type="Rhea" id="RHEA:27642"/>
        <dbReference type="ChEBI" id="CHEBI:16335"/>
        <dbReference type="ChEBI" id="CHEBI:16708"/>
        <dbReference type="ChEBI" id="CHEBI:43474"/>
        <dbReference type="ChEBI" id="CHEBI:57720"/>
        <dbReference type="EC" id="2.4.2.1"/>
    </reaction>
    <physiologicalReaction direction="left-to-right" evidence="8">
        <dbReference type="Rhea" id="RHEA:27643"/>
    </physiologicalReaction>
</comment>
<reference evidence="11 12" key="1">
    <citation type="submission" date="2019-02" db="EMBL/GenBank/DDBJ databases">
        <title>Shewanella sp. D4-2 isolated from Dokdo Island.</title>
        <authorList>
            <person name="Baek K."/>
        </authorList>
    </citation>
    <scope>NUCLEOTIDE SEQUENCE [LARGE SCALE GENOMIC DNA]</scope>
    <source>
        <strain evidence="11 12">D4-2</strain>
    </source>
</reference>
<protein>
    <recommendedName>
        <fullName evidence="10">Purine nucleoside phosphorylase</fullName>
    </recommendedName>
</protein>
<comment type="catalytic activity">
    <reaction evidence="7">
        <text>adenosine + H2O + H(+) = inosine + NH4(+)</text>
        <dbReference type="Rhea" id="RHEA:24408"/>
        <dbReference type="ChEBI" id="CHEBI:15377"/>
        <dbReference type="ChEBI" id="CHEBI:15378"/>
        <dbReference type="ChEBI" id="CHEBI:16335"/>
        <dbReference type="ChEBI" id="CHEBI:17596"/>
        <dbReference type="ChEBI" id="CHEBI:28938"/>
        <dbReference type="EC" id="3.5.4.4"/>
    </reaction>
    <physiologicalReaction direction="left-to-right" evidence="7">
        <dbReference type="Rhea" id="RHEA:24409"/>
    </physiologicalReaction>
</comment>
<comment type="similarity">
    <text evidence="2 10">Belongs to the purine nucleoside phosphorylase YfiH/LACC1 family.</text>
</comment>
<keyword evidence="12" id="KW-1185">Reference proteome</keyword>
<dbReference type="RefSeq" id="WP_130601041.1">
    <property type="nucleotide sequence ID" value="NZ_CP036200.1"/>
</dbReference>
<evidence type="ECO:0000313" key="12">
    <source>
        <dbReference type="Proteomes" id="UP000291106"/>
    </source>
</evidence>
<dbReference type="Pfam" id="PF02578">
    <property type="entry name" value="Cu-oxidase_4"/>
    <property type="match status" value="1"/>
</dbReference>
<evidence type="ECO:0000256" key="6">
    <source>
        <dbReference type="ARBA" id="ARBA00022833"/>
    </source>
</evidence>
<keyword evidence="4" id="KW-0479">Metal-binding</keyword>
<evidence type="ECO:0000256" key="2">
    <source>
        <dbReference type="ARBA" id="ARBA00007353"/>
    </source>
</evidence>
<organism evidence="11 12">
    <name type="scientific">Shewanella maritima</name>
    <dbReference type="NCBI Taxonomy" id="2520507"/>
    <lineage>
        <taxon>Bacteria</taxon>
        <taxon>Pseudomonadati</taxon>
        <taxon>Pseudomonadota</taxon>
        <taxon>Gammaproteobacteria</taxon>
        <taxon>Alteromonadales</taxon>
        <taxon>Shewanellaceae</taxon>
        <taxon>Shewanella</taxon>
    </lineage>
</organism>
<dbReference type="InterPro" id="IPR038371">
    <property type="entry name" value="Cu_polyphenol_OxRdtase_sf"/>
</dbReference>
<evidence type="ECO:0000313" key="11">
    <source>
        <dbReference type="EMBL" id="QBF83683.1"/>
    </source>
</evidence>
<evidence type="ECO:0000256" key="1">
    <source>
        <dbReference type="ARBA" id="ARBA00000553"/>
    </source>
</evidence>
<gene>
    <name evidence="11" type="primary">pgeF</name>
    <name evidence="11" type="ORF">EXU30_14005</name>
</gene>
<evidence type="ECO:0000256" key="9">
    <source>
        <dbReference type="ARBA" id="ARBA00049893"/>
    </source>
</evidence>
<dbReference type="NCBIfam" id="TIGR00726">
    <property type="entry name" value="peptidoglycan editing factor PgeF"/>
    <property type="match status" value="1"/>
</dbReference>
<dbReference type="SUPFAM" id="SSF64438">
    <property type="entry name" value="CNF1/YfiH-like putative cysteine hydrolases"/>
    <property type="match status" value="1"/>
</dbReference>
<comment type="catalytic activity">
    <reaction evidence="1">
        <text>inosine + phosphate = alpha-D-ribose 1-phosphate + hypoxanthine</text>
        <dbReference type="Rhea" id="RHEA:27646"/>
        <dbReference type="ChEBI" id="CHEBI:17368"/>
        <dbReference type="ChEBI" id="CHEBI:17596"/>
        <dbReference type="ChEBI" id="CHEBI:43474"/>
        <dbReference type="ChEBI" id="CHEBI:57720"/>
        <dbReference type="EC" id="2.4.2.1"/>
    </reaction>
    <physiologicalReaction direction="left-to-right" evidence="1">
        <dbReference type="Rhea" id="RHEA:27647"/>
    </physiologicalReaction>
</comment>
<dbReference type="PANTHER" id="PTHR30616">
    <property type="entry name" value="UNCHARACTERIZED PROTEIN YFIH"/>
    <property type="match status" value="1"/>
</dbReference>
<dbReference type="GO" id="GO:0016787">
    <property type="term" value="F:hydrolase activity"/>
    <property type="evidence" value="ECO:0007669"/>
    <property type="project" value="UniProtKB-KW"/>
</dbReference>
<name>A0A411PJG1_9GAMM</name>
<dbReference type="InterPro" id="IPR011324">
    <property type="entry name" value="Cytotoxic_necrot_fac-like_cat"/>
</dbReference>
<evidence type="ECO:0000256" key="10">
    <source>
        <dbReference type="RuleBase" id="RU361274"/>
    </source>
</evidence>
<dbReference type="CDD" id="cd16833">
    <property type="entry name" value="YfiH"/>
    <property type="match status" value="1"/>
</dbReference>
<dbReference type="GO" id="GO:0017061">
    <property type="term" value="F:S-methyl-5-thioadenosine phosphorylase activity"/>
    <property type="evidence" value="ECO:0007669"/>
    <property type="project" value="UniProtKB-EC"/>
</dbReference>
<comment type="catalytic activity">
    <reaction evidence="9">
        <text>S-methyl-5'-thioadenosine + phosphate = 5-(methylsulfanyl)-alpha-D-ribose 1-phosphate + adenine</text>
        <dbReference type="Rhea" id="RHEA:11852"/>
        <dbReference type="ChEBI" id="CHEBI:16708"/>
        <dbReference type="ChEBI" id="CHEBI:17509"/>
        <dbReference type="ChEBI" id="CHEBI:43474"/>
        <dbReference type="ChEBI" id="CHEBI:58533"/>
        <dbReference type="EC" id="2.4.2.28"/>
    </reaction>
    <physiologicalReaction direction="left-to-right" evidence="9">
        <dbReference type="Rhea" id="RHEA:11853"/>
    </physiologicalReaction>
</comment>
<dbReference type="PANTHER" id="PTHR30616:SF2">
    <property type="entry name" value="PURINE NUCLEOSIDE PHOSPHORYLASE LACC1"/>
    <property type="match status" value="1"/>
</dbReference>
<dbReference type="Proteomes" id="UP000291106">
    <property type="component" value="Chromosome"/>
</dbReference>
<dbReference type="OrthoDB" id="4279at2"/>
<evidence type="ECO:0000256" key="3">
    <source>
        <dbReference type="ARBA" id="ARBA00022679"/>
    </source>
</evidence>
<dbReference type="AlphaFoldDB" id="A0A411PJG1"/>
<dbReference type="InterPro" id="IPR003730">
    <property type="entry name" value="Cu_polyphenol_OxRdtase"/>
</dbReference>
<sequence length="243" mass="26409">MWQTNWPVPANVGVAFTDRHGGVSETPFDSLNLGDHVGDAPTKVEHNRQLVTSMLELPAKPVWLKQVHGTHVLENPALPSCSSKPIEADACYANRSGIVCAVMTADCLPVVLCDEQGSEVAAIHAGWRGLCDGIIEQTTHKFAADYQNLIAYLGPAIGPKKFEVGAEVKQAFVAHNANAANCFTASGDKYLANIYQLAEQRLSALGINTIYSSDECTVSNTDFFSYRREKQTGRQATLVWLKS</sequence>
<evidence type="ECO:0000256" key="8">
    <source>
        <dbReference type="ARBA" id="ARBA00048968"/>
    </source>
</evidence>